<evidence type="ECO:0000256" key="4">
    <source>
        <dbReference type="ARBA" id="ARBA00022553"/>
    </source>
</evidence>
<evidence type="ECO:0000256" key="3">
    <source>
        <dbReference type="ARBA" id="ARBA00022490"/>
    </source>
</evidence>
<dbReference type="Proteomes" id="UP001359485">
    <property type="component" value="Unassembled WGS sequence"/>
</dbReference>
<organism evidence="10 11">
    <name type="scientific">Polyplax serrata</name>
    <name type="common">Common mouse louse</name>
    <dbReference type="NCBI Taxonomy" id="468196"/>
    <lineage>
        <taxon>Eukaryota</taxon>
        <taxon>Metazoa</taxon>
        <taxon>Ecdysozoa</taxon>
        <taxon>Arthropoda</taxon>
        <taxon>Hexapoda</taxon>
        <taxon>Insecta</taxon>
        <taxon>Pterygota</taxon>
        <taxon>Neoptera</taxon>
        <taxon>Paraneoptera</taxon>
        <taxon>Psocodea</taxon>
        <taxon>Troctomorpha</taxon>
        <taxon>Phthiraptera</taxon>
        <taxon>Anoplura</taxon>
        <taxon>Polyplacidae</taxon>
        <taxon>Polyplax</taxon>
    </lineage>
</organism>
<keyword evidence="9" id="KW-0175">Coiled coil</keyword>
<comment type="subcellular location">
    <subcellularLocation>
        <location evidence="1">Cytoplasm</location>
        <location evidence="1">Cytoskeleton</location>
        <location evidence="1">Flagellum axoneme</location>
    </subcellularLocation>
</comment>
<comment type="similarity">
    <text evidence="2">Belongs to the flagellar radial spoke RSP3 family.</text>
</comment>
<evidence type="ECO:0000313" key="10">
    <source>
        <dbReference type="EMBL" id="KAK6642016.1"/>
    </source>
</evidence>
<evidence type="ECO:0008006" key="12">
    <source>
        <dbReference type="Google" id="ProtNLM"/>
    </source>
</evidence>
<keyword evidence="3" id="KW-0963">Cytoplasm</keyword>
<keyword evidence="5" id="KW-0282">Flagellum</keyword>
<protein>
    <recommendedName>
        <fullName evidence="12">Radial spoke head protein 3 homolog</fullName>
    </recommendedName>
</protein>
<evidence type="ECO:0000256" key="6">
    <source>
        <dbReference type="ARBA" id="ARBA00023069"/>
    </source>
</evidence>
<keyword evidence="8" id="KW-0966">Cell projection</keyword>
<accession>A0ABR1BF09</accession>
<dbReference type="Pfam" id="PF06098">
    <property type="entry name" value="Radial_spoke_3"/>
    <property type="match status" value="1"/>
</dbReference>
<evidence type="ECO:0000256" key="8">
    <source>
        <dbReference type="ARBA" id="ARBA00023273"/>
    </source>
</evidence>
<sequence length="552" mass="62903">MTVTETELIISQNLDSKITKIRNKETNLYKSVDQINNNLNFSLGGNDKALHILNNIKGRPQNDQRKERPQFITTVKTGVFLDPPHEIAILLGLSRDSKPNKSSLSSSNSISSSETIKASEKPLVMYSYSSRPKVLNRNYHANCLRSKRFTDGLSEIIRDDRRLVMDIAILCPTKSSCAREASLPYGNIMYDRRVVRGCTFSNFPVPTSLVGNTKSGESHRLKQNCLGDDTEMDEVVPRLVVKEAVIEFKHCYSHDGLHQEGFETLAEKRREARRRAVARKKAKGYCIQGRMGTPPPVDGRRHEPVQTERYLEELYDRPLETEAACQTDLFLDRPATPIYVPAKTGCDQDTQIWPGELFDFDVEVTPVLEVLVGKTVEQALMEVLEEEEIGDLRAQQRRFLELRAAEKAEEQRLEEEEKRLAEEKEKRMAEHEIALKLQKETEERVAAAMLSESYIADLVPNVLEGLKDAGFLVDEIKADVDHNFMPWLMTEVKTELTKMISSRDILGEIIREILETKAETYTAMGDYFAGERQIEVLGEQEEEAFEEKNSKK</sequence>
<name>A0ABR1BF09_POLSC</name>
<dbReference type="PANTHER" id="PTHR21648">
    <property type="entry name" value="FLAGELLAR RADIAL SPOKE PROTEIN 3"/>
    <property type="match status" value="1"/>
</dbReference>
<keyword evidence="7" id="KW-0206">Cytoskeleton</keyword>
<evidence type="ECO:0000256" key="2">
    <source>
        <dbReference type="ARBA" id="ARBA00006737"/>
    </source>
</evidence>
<evidence type="ECO:0000256" key="1">
    <source>
        <dbReference type="ARBA" id="ARBA00004611"/>
    </source>
</evidence>
<reference evidence="10 11" key="1">
    <citation type="submission" date="2023-09" db="EMBL/GenBank/DDBJ databases">
        <title>Genomes of two closely related lineages of the louse Polyplax serrata with different host specificities.</title>
        <authorList>
            <person name="Martinu J."/>
            <person name="Tarabai H."/>
            <person name="Stefka J."/>
            <person name="Hypsa V."/>
        </authorList>
    </citation>
    <scope>NUCLEOTIDE SEQUENCE [LARGE SCALE GENOMIC DNA]</scope>
    <source>
        <strain evidence="10">98ZLc_SE</strain>
    </source>
</reference>
<proteinExistence type="inferred from homology"/>
<keyword evidence="6" id="KW-0969">Cilium</keyword>
<comment type="caution">
    <text evidence="10">The sequence shown here is derived from an EMBL/GenBank/DDBJ whole genome shotgun (WGS) entry which is preliminary data.</text>
</comment>
<gene>
    <name evidence="10" type="ORF">RUM44_013739</name>
</gene>
<evidence type="ECO:0000256" key="5">
    <source>
        <dbReference type="ARBA" id="ARBA00022846"/>
    </source>
</evidence>
<dbReference type="InterPro" id="IPR009290">
    <property type="entry name" value="Radial_spoke_3"/>
</dbReference>
<evidence type="ECO:0000256" key="7">
    <source>
        <dbReference type="ARBA" id="ARBA00023212"/>
    </source>
</evidence>
<keyword evidence="4" id="KW-0597">Phosphoprotein</keyword>
<keyword evidence="11" id="KW-1185">Reference proteome</keyword>
<evidence type="ECO:0000256" key="9">
    <source>
        <dbReference type="SAM" id="Coils"/>
    </source>
</evidence>
<dbReference type="PANTHER" id="PTHR21648:SF0">
    <property type="entry name" value="RADIAL SPOKE HEAD PROTEIN 3 HOMOLOG"/>
    <property type="match status" value="1"/>
</dbReference>
<dbReference type="EMBL" id="JAWJWF010000001">
    <property type="protein sequence ID" value="KAK6642016.1"/>
    <property type="molecule type" value="Genomic_DNA"/>
</dbReference>
<feature type="coiled-coil region" evidence="9">
    <location>
        <begin position="399"/>
        <end position="441"/>
    </location>
</feature>
<evidence type="ECO:0000313" key="11">
    <source>
        <dbReference type="Proteomes" id="UP001359485"/>
    </source>
</evidence>